<dbReference type="SUPFAM" id="SSF54695">
    <property type="entry name" value="POZ domain"/>
    <property type="match status" value="1"/>
</dbReference>
<evidence type="ECO:0000313" key="2">
    <source>
        <dbReference type="EMBL" id="CAD7407754.1"/>
    </source>
</evidence>
<gene>
    <name evidence="2" type="ORF">TPSB3V08_LOCUS6042</name>
</gene>
<dbReference type="AlphaFoldDB" id="A0A7R9D422"/>
<name>A0A7R9D422_TIMPO</name>
<dbReference type="Pfam" id="PF00651">
    <property type="entry name" value="BTB"/>
    <property type="match status" value="1"/>
</dbReference>
<reference evidence="2" key="1">
    <citation type="submission" date="2020-11" db="EMBL/GenBank/DDBJ databases">
        <authorList>
            <person name="Tran Van P."/>
        </authorList>
    </citation>
    <scope>NUCLEOTIDE SEQUENCE</scope>
</reference>
<dbReference type="Gene3D" id="3.30.710.10">
    <property type="entry name" value="Potassium Channel Kv1.1, Chain A"/>
    <property type="match status" value="2"/>
</dbReference>
<dbReference type="CDD" id="cd18186">
    <property type="entry name" value="BTB_POZ_ZBTB_KLHL-like"/>
    <property type="match status" value="1"/>
</dbReference>
<dbReference type="Gene3D" id="1.10.8.10">
    <property type="entry name" value="DNA helicase RuvA subunit, C-terminal domain"/>
    <property type="match status" value="1"/>
</dbReference>
<dbReference type="PROSITE" id="PS50097">
    <property type="entry name" value="BTB"/>
    <property type="match status" value="1"/>
</dbReference>
<protein>
    <recommendedName>
        <fullName evidence="1">BTB domain-containing protein</fullName>
    </recommendedName>
</protein>
<evidence type="ECO:0000259" key="1">
    <source>
        <dbReference type="PROSITE" id="PS50097"/>
    </source>
</evidence>
<sequence>MEPARTELDMAYQLFSKGSETRDNPPFHINMMLNGTKHNMEIDLRAALTVTSSVTYEKIWTSKPKPMSSDIQLCTWGTKQPLCILGWYNVEATYNGLSDTLPVAVVARNDPSLLWRNWFTEFGIKVQGIHHIIDSNFMKPVRIFSAFEDLKLGEYVGLLTRVGRGRKKVSKSAPATLVMVEQKDVPATTRFSLDNMGDVTWTLSEGAKQFPLFQCETYEVYKSSLSGVVLRFGAGCTGHIIEFRAEHPENQDTMLLSCESWCLLQCRRVFSGEFNSPVLSTFSLLPALEEGYFSDLTITAANNKQPIPMMKGVKVSLLGSIDGLADYLLPSGSVRKATGKHYLTPYFPSITLHCCLGFTAFAVHTCILKLGAPSIDWAEQPPPLSGLPEDVLGTVLHFIYSESLPANLDEDTAHQCRTVAQSLLGLEKLVNMCDQYLNNMALKQQIVKLVSDMHACAHQIIGNFSSKTSTSDHLVEPLNSNPAKLCYVVKQSVREAAVAFVKLLELCDLYCKHKPELSRKERHEIVHYAKSRLPIFMSQLHRFLQAVKVTFSAMSPSQRQDMAAYLVLELPLPNRKLAFTTLSPGLFLLVGFDTCYKRSKRQGIEGILDMLAAVILEVKSAVEQLILALTSSEVNHSPSRSVMETLKASLKSILHLREMSKLRNCHQRIAFILVHLLQKKESFNDMTSANKVRSVSRNLEQLIEELPIFLLRLEEVMAALDDKLEWREFKFCFKVGTAKVCGVLEKMTAHCSLLQSVLVQLCDLVQRDAFTHSLLSLKLLDPAHYGAVTSHNNHTVPSSIPKHAYKLNLVESLCMPPKSCDSVLSKSAMELLRSSTATDMSFQIMAPQESPEDCVEDSMCCVQAHRVIVAARCDWFRRALLSGMREAIDRRVIIHDTSQCVFSSFLDYLYSGKLDTCSFSADHLADLMLLSDRYEVDSLKLACEHGLKSHIDRDSVLYFLGMADQIGAKILRSSCLYFVSTNPDIMDTDLFEELPQTLQAEIYDMVIWVKPSRARTEIECLIVDDFSQEAASDSSSVEDLHDTARLETCLAELRHIVGEHVLRERLVQVALAADYDVNRALNFYYSS</sequence>
<dbReference type="InterPro" id="IPR000210">
    <property type="entry name" value="BTB/POZ_dom"/>
</dbReference>
<dbReference type="PANTHER" id="PTHR24413">
    <property type="entry name" value="SPECKLE-TYPE POZ PROTEIN"/>
    <property type="match status" value="1"/>
</dbReference>
<dbReference type="EMBL" id="OD003406">
    <property type="protein sequence ID" value="CAD7407754.1"/>
    <property type="molecule type" value="Genomic_DNA"/>
</dbReference>
<feature type="domain" description="BTB" evidence="1">
    <location>
        <begin position="862"/>
        <end position="918"/>
    </location>
</feature>
<dbReference type="SUPFAM" id="SSF109732">
    <property type="entry name" value="HBS1-like domain"/>
    <property type="match status" value="1"/>
</dbReference>
<dbReference type="InterPro" id="IPR011333">
    <property type="entry name" value="SKP1/BTB/POZ_sf"/>
</dbReference>
<dbReference type="SMART" id="SM00225">
    <property type="entry name" value="BTB"/>
    <property type="match status" value="1"/>
</dbReference>
<dbReference type="InterPro" id="IPR037189">
    <property type="entry name" value="HBS1-like_N_sf"/>
</dbReference>
<proteinExistence type="predicted"/>
<accession>A0A7R9D422</accession>
<organism evidence="2">
    <name type="scientific">Timema poppense</name>
    <name type="common">Walking stick</name>
    <dbReference type="NCBI Taxonomy" id="170557"/>
    <lineage>
        <taxon>Eukaryota</taxon>
        <taxon>Metazoa</taxon>
        <taxon>Ecdysozoa</taxon>
        <taxon>Arthropoda</taxon>
        <taxon>Hexapoda</taxon>
        <taxon>Insecta</taxon>
        <taxon>Pterygota</taxon>
        <taxon>Neoptera</taxon>
        <taxon>Polyneoptera</taxon>
        <taxon>Phasmatodea</taxon>
        <taxon>Timematodea</taxon>
        <taxon>Timematoidea</taxon>
        <taxon>Timematidae</taxon>
        <taxon>Timema</taxon>
    </lineage>
</organism>